<evidence type="ECO:0000256" key="2">
    <source>
        <dbReference type="ARBA" id="ARBA00007853"/>
    </source>
</evidence>
<evidence type="ECO:0000256" key="7">
    <source>
        <dbReference type="ARBA" id="ARBA00023294"/>
    </source>
</evidence>
<dbReference type="Gene3D" id="2.30.30.1040">
    <property type="match status" value="1"/>
</dbReference>
<dbReference type="Proteomes" id="UP001327560">
    <property type="component" value="Chromosome 1"/>
</dbReference>
<dbReference type="AlphaFoldDB" id="A0AAQ3Q1X7"/>
<sequence length="165" mass="18859">MESLFSQLRNENNQLLLGIRRANRPQIVMPSSVLSSDSMHIGLLAAAAHAVAINSRFTIFYNPMKYGISSPSEFVIPLAKYVKAVYHTRVSVGMCLRMLFETEESSVRRYMDTITEIGDIDPVNWLNSHWRSVKFKFDLCRVSIQCVKTLSEDKIKHSFSSKHTE</sequence>
<evidence type="ECO:0000313" key="9">
    <source>
        <dbReference type="EMBL" id="WOK93475.1"/>
    </source>
</evidence>
<dbReference type="FunFam" id="2.30.30.1040:FF:000001">
    <property type="entry name" value="Auxin response factor"/>
    <property type="match status" value="1"/>
</dbReference>
<name>A0AAQ3Q1X7_9LILI</name>
<keyword evidence="3" id="KW-0805">Transcription regulation</keyword>
<dbReference type="InterPro" id="IPR010525">
    <property type="entry name" value="ARF_dom"/>
</dbReference>
<gene>
    <name evidence="9" type="ORF">Cni_G02173</name>
</gene>
<organism evidence="9 10">
    <name type="scientific">Canna indica</name>
    <name type="common">Indian-shot</name>
    <dbReference type="NCBI Taxonomy" id="4628"/>
    <lineage>
        <taxon>Eukaryota</taxon>
        <taxon>Viridiplantae</taxon>
        <taxon>Streptophyta</taxon>
        <taxon>Embryophyta</taxon>
        <taxon>Tracheophyta</taxon>
        <taxon>Spermatophyta</taxon>
        <taxon>Magnoliopsida</taxon>
        <taxon>Liliopsida</taxon>
        <taxon>Zingiberales</taxon>
        <taxon>Cannaceae</taxon>
        <taxon>Canna</taxon>
    </lineage>
</organism>
<reference evidence="9 10" key="1">
    <citation type="submission" date="2023-10" db="EMBL/GenBank/DDBJ databases">
        <title>Chromosome-scale genome assembly provides insights into flower coloration mechanisms of Canna indica.</title>
        <authorList>
            <person name="Li C."/>
        </authorList>
    </citation>
    <scope>NUCLEOTIDE SEQUENCE [LARGE SCALE GENOMIC DNA]</scope>
    <source>
        <tissue evidence="9">Flower</tissue>
    </source>
</reference>
<dbReference type="GO" id="GO:0006355">
    <property type="term" value="P:regulation of DNA-templated transcription"/>
    <property type="evidence" value="ECO:0007669"/>
    <property type="project" value="InterPro"/>
</dbReference>
<dbReference type="GO" id="GO:0005634">
    <property type="term" value="C:nucleus"/>
    <property type="evidence" value="ECO:0007669"/>
    <property type="project" value="UniProtKB-SubCell"/>
</dbReference>
<keyword evidence="7" id="KW-0927">Auxin signaling pathway</keyword>
<keyword evidence="5" id="KW-0804">Transcription</keyword>
<keyword evidence="10" id="KW-1185">Reference proteome</keyword>
<protein>
    <recommendedName>
        <fullName evidence="8">Auxin response factor domain-containing protein</fullName>
    </recommendedName>
</protein>
<evidence type="ECO:0000256" key="4">
    <source>
        <dbReference type="ARBA" id="ARBA00023125"/>
    </source>
</evidence>
<evidence type="ECO:0000256" key="3">
    <source>
        <dbReference type="ARBA" id="ARBA00023015"/>
    </source>
</evidence>
<dbReference type="GO" id="GO:0003677">
    <property type="term" value="F:DNA binding"/>
    <property type="evidence" value="ECO:0007669"/>
    <property type="project" value="UniProtKB-KW"/>
</dbReference>
<dbReference type="PANTHER" id="PTHR31384">
    <property type="entry name" value="AUXIN RESPONSE FACTOR 4-RELATED"/>
    <property type="match status" value="1"/>
</dbReference>
<dbReference type="InterPro" id="IPR044835">
    <property type="entry name" value="ARF_plant"/>
</dbReference>
<dbReference type="EMBL" id="CP136890">
    <property type="protein sequence ID" value="WOK93475.1"/>
    <property type="molecule type" value="Genomic_DNA"/>
</dbReference>
<keyword evidence="6" id="KW-0539">Nucleus</keyword>
<accession>A0AAQ3Q1X7</accession>
<evidence type="ECO:0000259" key="8">
    <source>
        <dbReference type="Pfam" id="PF06507"/>
    </source>
</evidence>
<evidence type="ECO:0000313" key="10">
    <source>
        <dbReference type="Proteomes" id="UP001327560"/>
    </source>
</evidence>
<dbReference type="GO" id="GO:0009734">
    <property type="term" value="P:auxin-activated signaling pathway"/>
    <property type="evidence" value="ECO:0007669"/>
    <property type="project" value="UniProtKB-KW"/>
</dbReference>
<feature type="domain" description="Auxin response factor" evidence="8">
    <location>
        <begin position="74"/>
        <end position="155"/>
    </location>
</feature>
<evidence type="ECO:0000256" key="1">
    <source>
        <dbReference type="ARBA" id="ARBA00004123"/>
    </source>
</evidence>
<keyword evidence="4" id="KW-0238">DNA-binding</keyword>
<evidence type="ECO:0000256" key="5">
    <source>
        <dbReference type="ARBA" id="ARBA00023163"/>
    </source>
</evidence>
<comment type="subcellular location">
    <subcellularLocation>
        <location evidence="1">Nucleus</location>
    </subcellularLocation>
</comment>
<proteinExistence type="inferred from homology"/>
<comment type="similarity">
    <text evidence="2">Belongs to the ARF family.</text>
</comment>
<dbReference type="Pfam" id="PF06507">
    <property type="entry name" value="ARF_AD"/>
    <property type="match status" value="1"/>
</dbReference>
<dbReference type="PANTHER" id="PTHR31384:SF115">
    <property type="entry name" value="AUXIN RESPONSE FACTOR 6"/>
    <property type="match status" value="1"/>
</dbReference>
<evidence type="ECO:0000256" key="6">
    <source>
        <dbReference type="ARBA" id="ARBA00023242"/>
    </source>
</evidence>